<protein>
    <submittedName>
        <fullName evidence="1">Uncharacterized protein</fullName>
    </submittedName>
</protein>
<comment type="caution">
    <text evidence="1">The sequence shown here is derived from an EMBL/GenBank/DDBJ whole genome shotgun (WGS) entry which is preliminary data.</text>
</comment>
<evidence type="ECO:0000313" key="2">
    <source>
        <dbReference type="Proteomes" id="UP001066276"/>
    </source>
</evidence>
<keyword evidence="2" id="KW-1185">Reference proteome</keyword>
<gene>
    <name evidence="1" type="ORF">NDU88_004705</name>
</gene>
<organism evidence="1 2">
    <name type="scientific">Pleurodeles waltl</name>
    <name type="common">Iberian ribbed newt</name>
    <dbReference type="NCBI Taxonomy" id="8319"/>
    <lineage>
        <taxon>Eukaryota</taxon>
        <taxon>Metazoa</taxon>
        <taxon>Chordata</taxon>
        <taxon>Craniata</taxon>
        <taxon>Vertebrata</taxon>
        <taxon>Euteleostomi</taxon>
        <taxon>Amphibia</taxon>
        <taxon>Batrachia</taxon>
        <taxon>Caudata</taxon>
        <taxon>Salamandroidea</taxon>
        <taxon>Salamandridae</taxon>
        <taxon>Pleurodelinae</taxon>
        <taxon>Pleurodeles</taxon>
    </lineage>
</organism>
<reference evidence="1" key="1">
    <citation type="journal article" date="2022" name="bioRxiv">
        <title>Sequencing and chromosome-scale assembly of the giantPleurodeles waltlgenome.</title>
        <authorList>
            <person name="Brown T."/>
            <person name="Elewa A."/>
            <person name="Iarovenko S."/>
            <person name="Subramanian E."/>
            <person name="Araus A.J."/>
            <person name="Petzold A."/>
            <person name="Susuki M."/>
            <person name="Suzuki K.-i.T."/>
            <person name="Hayashi T."/>
            <person name="Toyoda A."/>
            <person name="Oliveira C."/>
            <person name="Osipova E."/>
            <person name="Leigh N.D."/>
            <person name="Simon A."/>
            <person name="Yun M.H."/>
        </authorList>
    </citation>
    <scope>NUCLEOTIDE SEQUENCE</scope>
    <source>
        <strain evidence="1">20211129_DDA</strain>
        <tissue evidence="1">Liver</tissue>
    </source>
</reference>
<accession>A0AAV7MZ66</accession>
<sequence>MQTQIAAMAVDVILLRADLRVVAECSVATENQVTCLQSEMGTLKASVAILEAKTHKLEVRVEDAKAYHQVMLPEESQQCYTQRHFKILKNAVLSGICCGGVPKVDESSIVWFERDDGVLGRNTSLW</sequence>
<name>A0AAV7MZ66_PLEWA</name>
<dbReference type="Proteomes" id="UP001066276">
    <property type="component" value="Chromosome 9"/>
</dbReference>
<proteinExistence type="predicted"/>
<dbReference type="EMBL" id="JANPWB010000013">
    <property type="protein sequence ID" value="KAJ1107313.1"/>
    <property type="molecule type" value="Genomic_DNA"/>
</dbReference>
<dbReference type="AlphaFoldDB" id="A0AAV7MZ66"/>
<evidence type="ECO:0000313" key="1">
    <source>
        <dbReference type="EMBL" id="KAJ1107313.1"/>
    </source>
</evidence>